<proteinExistence type="predicted"/>
<dbReference type="InterPro" id="IPR030395">
    <property type="entry name" value="GP_PDE_dom"/>
</dbReference>
<evidence type="ECO:0000313" key="3">
    <source>
        <dbReference type="Proteomes" id="UP000214588"/>
    </source>
</evidence>
<dbReference type="GO" id="GO:0008081">
    <property type="term" value="F:phosphoric diester hydrolase activity"/>
    <property type="evidence" value="ECO:0007669"/>
    <property type="project" value="InterPro"/>
</dbReference>
<dbReference type="InterPro" id="IPR017946">
    <property type="entry name" value="PLC-like_Pdiesterase_TIM-brl"/>
</dbReference>
<dbReference type="Gene3D" id="3.20.20.190">
    <property type="entry name" value="Phosphatidylinositol (PI) phosphodiesterase"/>
    <property type="match status" value="1"/>
</dbReference>
<dbReference type="PROSITE" id="PS51704">
    <property type="entry name" value="GP_PDE"/>
    <property type="match status" value="1"/>
</dbReference>
<dbReference type="AlphaFoldDB" id="A0A226BYU1"/>
<dbReference type="PANTHER" id="PTHR46211:SF1">
    <property type="entry name" value="GLYCEROPHOSPHODIESTER PHOSPHODIESTERASE, CYTOPLASMIC"/>
    <property type="match status" value="1"/>
</dbReference>
<dbReference type="RefSeq" id="WP_089023402.1">
    <property type="nucleotide sequence ID" value="NZ_NIQC01000010.1"/>
</dbReference>
<gene>
    <name evidence="2" type="ORF">CDO51_06025</name>
</gene>
<dbReference type="Proteomes" id="UP000214588">
    <property type="component" value="Unassembled WGS sequence"/>
</dbReference>
<dbReference type="GO" id="GO:0006629">
    <property type="term" value="P:lipid metabolic process"/>
    <property type="evidence" value="ECO:0007669"/>
    <property type="project" value="InterPro"/>
</dbReference>
<protein>
    <recommendedName>
        <fullName evidence="1">GP-PDE domain-containing protein</fullName>
    </recommendedName>
</protein>
<dbReference type="EMBL" id="NIQC01000010">
    <property type="protein sequence ID" value="OWZ83942.1"/>
    <property type="molecule type" value="Genomic_DNA"/>
</dbReference>
<dbReference type="Pfam" id="PF03009">
    <property type="entry name" value="GDPD"/>
    <property type="match status" value="1"/>
</dbReference>
<reference evidence="2 3" key="1">
    <citation type="submission" date="2017-06" db="EMBL/GenBank/DDBJ databases">
        <title>Draft Genome Sequence of Natranaerobius trueperi halophilic, alkalithermophilic bacteria from soda lakes.</title>
        <authorList>
            <person name="Zhao B."/>
        </authorList>
    </citation>
    <scope>NUCLEOTIDE SEQUENCE [LARGE SCALE GENOMIC DNA]</scope>
    <source>
        <strain evidence="2 3">DSM 18760</strain>
    </source>
</reference>
<dbReference type="OrthoDB" id="384721at2"/>
<comment type="caution">
    <text evidence="2">The sequence shown here is derived from an EMBL/GenBank/DDBJ whole genome shotgun (WGS) entry which is preliminary data.</text>
</comment>
<name>A0A226BYU1_9FIRM</name>
<feature type="domain" description="GP-PDE" evidence="1">
    <location>
        <begin position="4"/>
        <end position="238"/>
    </location>
</feature>
<evidence type="ECO:0000313" key="2">
    <source>
        <dbReference type="EMBL" id="OWZ83942.1"/>
    </source>
</evidence>
<accession>A0A226BYU1</accession>
<organism evidence="2 3">
    <name type="scientific">Natranaerobius trueperi</name>
    <dbReference type="NCBI Taxonomy" id="759412"/>
    <lineage>
        <taxon>Bacteria</taxon>
        <taxon>Bacillati</taxon>
        <taxon>Bacillota</taxon>
        <taxon>Clostridia</taxon>
        <taxon>Natranaerobiales</taxon>
        <taxon>Natranaerobiaceae</taxon>
        <taxon>Natranaerobius</taxon>
    </lineage>
</organism>
<dbReference type="SUPFAM" id="SSF51695">
    <property type="entry name" value="PLC-like phosphodiesterases"/>
    <property type="match status" value="1"/>
</dbReference>
<sequence>MTHIYNIAHRGAISLAPENTLAAFSRALDVGADGFELDVQLTKDGVPVVIHDETVNRTTNATGYIKDFSFHDLANLDAGSWFSNEFKYETIPSLKNVLETFCNESIIINIELKNDVFSYLGIEKKVVDLVEKFDILDKVIISSFNYCSLFYTKKINPHVKLGLLYDQNTKNNLFNKNFNFDTLHINKNSIKSEDENFNATKNKIIAWTVNSKTNMKELTNYDIYGIITDYPEILSQLQMYK</sequence>
<dbReference type="PANTHER" id="PTHR46211">
    <property type="entry name" value="GLYCEROPHOSPHORYL DIESTER PHOSPHODIESTERASE"/>
    <property type="match status" value="1"/>
</dbReference>
<dbReference type="PROSITE" id="PS50007">
    <property type="entry name" value="PIPLC_X_DOMAIN"/>
    <property type="match status" value="1"/>
</dbReference>
<evidence type="ECO:0000259" key="1">
    <source>
        <dbReference type="PROSITE" id="PS51704"/>
    </source>
</evidence>
<keyword evidence="3" id="KW-1185">Reference proteome</keyword>